<dbReference type="FunCoup" id="G0R1J3">
    <property type="interactions" value="1"/>
</dbReference>
<name>G0R1J3_ICHMU</name>
<feature type="transmembrane region" description="Helical" evidence="6">
    <location>
        <begin position="15"/>
        <end position="40"/>
    </location>
</feature>
<evidence type="ECO:0000256" key="2">
    <source>
        <dbReference type="ARBA" id="ARBA00022448"/>
    </source>
</evidence>
<dbReference type="Pfam" id="PF07690">
    <property type="entry name" value="MFS_1"/>
    <property type="match status" value="1"/>
</dbReference>
<keyword evidence="3 6" id="KW-0812">Transmembrane</keyword>
<feature type="transmembrane region" description="Helical" evidence="6">
    <location>
        <begin position="423"/>
        <end position="440"/>
    </location>
</feature>
<gene>
    <name evidence="7" type="ORF">IMG5_170880</name>
</gene>
<dbReference type="GO" id="GO:0016491">
    <property type="term" value="F:oxidoreductase activity"/>
    <property type="evidence" value="ECO:0007669"/>
    <property type="project" value="UniProtKB-KW"/>
</dbReference>
<dbReference type="GeneID" id="14904749"/>
<keyword evidence="5 6" id="KW-0472">Membrane</keyword>
<organism evidence="7 8">
    <name type="scientific">Ichthyophthirius multifiliis</name>
    <name type="common">White spot disease agent</name>
    <name type="synonym">Ich</name>
    <dbReference type="NCBI Taxonomy" id="5932"/>
    <lineage>
        <taxon>Eukaryota</taxon>
        <taxon>Sar</taxon>
        <taxon>Alveolata</taxon>
        <taxon>Ciliophora</taxon>
        <taxon>Intramacronucleata</taxon>
        <taxon>Oligohymenophorea</taxon>
        <taxon>Hymenostomatida</taxon>
        <taxon>Ophryoglenina</taxon>
        <taxon>Ichthyophthirius</taxon>
    </lineage>
</organism>
<feature type="transmembrane region" description="Helical" evidence="6">
    <location>
        <begin position="399"/>
        <end position="417"/>
    </location>
</feature>
<proteinExistence type="predicted"/>
<feature type="transmembrane region" description="Helical" evidence="6">
    <location>
        <begin position="300"/>
        <end position="323"/>
    </location>
</feature>
<sequence length="441" mass="50689">MFQNIKNLSIQAKKALIGVIIIKFATGFITTWGILNIYYYCYFKSVKKQKQNTYNQKQLNPDLKIKEISLLITITTIPVGIASLFSLRICRKYGYEPIIRISVIISSCSLIVSSYQDTFYKFALFYMIIPIFLIGSCVMPVLYCLWSHFPKNTGSATGIALASFGISGFLFLIITNKMVNPQNLKAEIDYQEGKQNYKLFGENVFKNIPQMVFNVGLIQLALNTFGCFFISYNKNQQDDLENNKQNIQQLIPNSIRSLKKDIFSQNFQLIYFSSFFINFIFIFLSLNFKIYGLTKINNDLFLTYLATIASVLGSLSTIFWGFIVDKFTFVYIYPNMILCLIFSICLFPLLSSFKFLFALDFIIFSLVEKGIYTIVAPGLVQLFGMSVGAELSVIKGTSFYAALFLVPIIQIWLLLHFNYDQCIFFIGLSLFISYFMSYYIR</sequence>
<evidence type="ECO:0000313" key="8">
    <source>
        <dbReference type="Proteomes" id="UP000008983"/>
    </source>
</evidence>
<feature type="transmembrane region" description="Helical" evidence="6">
    <location>
        <begin position="211"/>
        <end position="232"/>
    </location>
</feature>
<evidence type="ECO:0000256" key="1">
    <source>
        <dbReference type="ARBA" id="ARBA00004141"/>
    </source>
</evidence>
<dbReference type="Gene3D" id="1.20.1250.20">
    <property type="entry name" value="MFS general substrate transporter like domains"/>
    <property type="match status" value="1"/>
</dbReference>
<accession>G0R1J3</accession>
<keyword evidence="2" id="KW-0813">Transport</keyword>
<evidence type="ECO:0000256" key="5">
    <source>
        <dbReference type="ARBA" id="ARBA00023136"/>
    </source>
</evidence>
<keyword evidence="7" id="KW-0560">Oxidoreductase</keyword>
<dbReference type="InterPro" id="IPR052983">
    <property type="entry name" value="MFS_Riboflavin_Transporter"/>
</dbReference>
<feature type="transmembrane region" description="Helical" evidence="6">
    <location>
        <begin position="98"/>
        <end position="116"/>
    </location>
</feature>
<feature type="transmembrane region" description="Helical" evidence="6">
    <location>
        <begin position="158"/>
        <end position="175"/>
    </location>
</feature>
<feature type="transmembrane region" description="Helical" evidence="6">
    <location>
        <begin position="269"/>
        <end position="288"/>
    </location>
</feature>
<dbReference type="InParanoid" id="G0R1J3"/>
<feature type="transmembrane region" description="Helical" evidence="6">
    <location>
        <begin position="370"/>
        <end position="387"/>
    </location>
</feature>
<keyword evidence="4 6" id="KW-1133">Transmembrane helix</keyword>
<dbReference type="eggNOG" id="ENOG502SPNQ">
    <property type="taxonomic scope" value="Eukaryota"/>
</dbReference>
<evidence type="ECO:0000256" key="3">
    <source>
        <dbReference type="ARBA" id="ARBA00022692"/>
    </source>
</evidence>
<evidence type="ECO:0000313" key="7">
    <source>
        <dbReference type="EMBL" id="EGR28666.1"/>
    </source>
</evidence>
<protein>
    <submittedName>
        <fullName evidence="7">Major facilitator superfamily protein, putative</fullName>
        <ecNumber evidence="7">1.6.5.3</ecNumber>
    </submittedName>
</protein>
<dbReference type="InterPro" id="IPR036259">
    <property type="entry name" value="MFS_trans_sf"/>
</dbReference>
<dbReference type="SUPFAM" id="SSF103473">
    <property type="entry name" value="MFS general substrate transporter"/>
    <property type="match status" value="1"/>
</dbReference>
<dbReference type="Proteomes" id="UP000008983">
    <property type="component" value="Unassembled WGS sequence"/>
</dbReference>
<evidence type="ECO:0000256" key="6">
    <source>
        <dbReference type="SAM" id="Phobius"/>
    </source>
</evidence>
<evidence type="ECO:0000256" key="4">
    <source>
        <dbReference type="ARBA" id="ARBA00022989"/>
    </source>
</evidence>
<dbReference type="PANTHER" id="PTHR43385">
    <property type="entry name" value="RIBOFLAVIN TRANSPORTER RIBJ"/>
    <property type="match status" value="1"/>
</dbReference>
<feature type="transmembrane region" description="Helical" evidence="6">
    <location>
        <begin position="68"/>
        <end position="86"/>
    </location>
</feature>
<feature type="transmembrane region" description="Helical" evidence="6">
    <location>
        <begin position="330"/>
        <end position="350"/>
    </location>
</feature>
<dbReference type="PANTHER" id="PTHR43385:SF1">
    <property type="entry name" value="RIBOFLAVIN TRANSPORTER RIBJ"/>
    <property type="match status" value="1"/>
</dbReference>
<dbReference type="AlphaFoldDB" id="G0R1J3"/>
<feature type="transmembrane region" description="Helical" evidence="6">
    <location>
        <begin position="122"/>
        <end position="146"/>
    </location>
</feature>
<dbReference type="GO" id="GO:0022857">
    <property type="term" value="F:transmembrane transporter activity"/>
    <property type="evidence" value="ECO:0007669"/>
    <property type="project" value="InterPro"/>
</dbReference>
<dbReference type="OMA" id="HKLLIMM"/>
<dbReference type="RefSeq" id="XP_004029902.1">
    <property type="nucleotide sequence ID" value="XM_004029854.1"/>
</dbReference>
<dbReference type="GO" id="GO:0016020">
    <property type="term" value="C:membrane"/>
    <property type="evidence" value="ECO:0007669"/>
    <property type="project" value="UniProtKB-SubCell"/>
</dbReference>
<dbReference type="InterPro" id="IPR011701">
    <property type="entry name" value="MFS"/>
</dbReference>
<comment type="subcellular location">
    <subcellularLocation>
        <location evidence="1">Membrane</location>
        <topology evidence="1">Multi-pass membrane protein</topology>
    </subcellularLocation>
</comment>
<keyword evidence="8" id="KW-1185">Reference proteome</keyword>
<dbReference type="OrthoDB" id="291569at2759"/>
<dbReference type="EMBL" id="GL984220">
    <property type="protein sequence ID" value="EGR28666.1"/>
    <property type="molecule type" value="Genomic_DNA"/>
</dbReference>
<dbReference type="EC" id="1.6.5.3" evidence="7"/>
<reference evidence="7 8" key="1">
    <citation type="submission" date="2011-07" db="EMBL/GenBank/DDBJ databases">
        <authorList>
            <person name="Coyne R."/>
            <person name="Brami D."/>
            <person name="Johnson J."/>
            <person name="Hostetler J."/>
            <person name="Hannick L."/>
            <person name="Clark T."/>
            <person name="Cassidy-Hanley D."/>
            <person name="Inman J."/>
        </authorList>
    </citation>
    <scope>NUCLEOTIDE SEQUENCE [LARGE SCALE GENOMIC DNA]</scope>
    <source>
        <strain evidence="7 8">G5</strain>
    </source>
</reference>